<reference evidence="4 5" key="1">
    <citation type="journal article" date="2016" name="Nat. Commun.">
        <title>Thousands of microbial genomes shed light on interconnected biogeochemical processes in an aquifer system.</title>
        <authorList>
            <person name="Anantharaman K."/>
            <person name="Brown C.T."/>
            <person name="Hug L.A."/>
            <person name="Sharon I."/>
            <person name="Castelle C.J."/>
            <person name="Probst A.J."/>
            <person name="Thomas B.C."/>
            <person name="Singh A."/>
            <person name="Wilkins M.J."/>
            <person name="Karaoz U."/>
            <person name="Brodie E.L."/>
            <person name="Williams K.H."/>
            <person name="Hubbard S.S."/>
            <person name="Banfield J.F."/>
        </authorList>
    </citation>
    <scope>NUCLEOTIDE SEQUENCE [LARGE SCALE GENOMIC DNA]</scope>
</reference>
<feature type="domain" description="UDP-glucose/GDP-mannose dehydrogenase dimerisation" evidence="2">
    <location>
        <begin position="170"/>
        <end position="266"/>
    </location>
</feature>
<dbReference type="SUPFAM" id="SSF48179">
    <property type="entry name" value="6-phosphogluconate dehydrogenase C-terminal domain-like"/>
    <property type="match status" value="1"/>
</dbReference>
<dbReference type="Gene3D" id="3.40.50.720">
    <property type="entry name" value="NAD(P)-binding Rossmann-like Domain"/>
    <property type="match status" value="2"/>
</dbReference>
<dbReference type="Proteomes" id="UP000177942">
    <property type="component" value="Unassembled WGS sequence"/>
</dbReference>
<evidence type="ECO:0000259" key="2">
    <source>
        <dbReference type="Pfam" id="PF00984"/>
    </source>
</evidence>
<dbReference type="InterPro" id="IPR036291">
    <property type="entry name" value="NAD(P)-bd_dom_sf"/>
</dbReference>
<dbReference type="Pfam" id="PF03721">
    <property type="entry name" value="UDPG_MGDP_dh_N"/>
    <property type="match status" value="1"/>
</dbReference>
<evidence type="ECO:0000313" key="5">
    <source>
        <dbReference type="Proteomes" id="UP000177942"/>
    </source>
</evidence>
<dbReference type="AlphaFoldDB" id="A0A1G1ZNA2"/>
<comment type="caution">
    <text evidence="4">The sequence shown here is derived from an EMBL/GenBank/DDBJ whole genome shotgun (WGS) entry which is preliminary data.</text>
</comment>
<protein>
    <recommendedName>
        <fullName evidence="6">UDP-glucose/GDP-mannose dehydrogenase dimerisation domain-containing protein</fullName>
    </recommendedName>
</protein>
<accession>A0A1G1ZNA2</accession>
<dbReference type="GO" id="GO:0016616">
    <property type="term" value="F:oxidoreductase activity, acting on the CH-OH group of donors, NAD or NADP as acceptor"/>
    <property type="evidence" value="ECO:0007669"/>
    <property type="project" value="InterPro"/>
</dbReference>
<organism evidence="4 5">
    <name type="scientific">Candidatus Harrisonbacteria bacterium RIFCSPLOWO2_01_FULL_44_18</name>
    <dbReference type="NCBI Taxonomy" id="1798407"/>
    <lineage>
        <taxon>Bacteria</taxon>
        <taxon>Candidatus Harrisoniibacteriota</taxon>
    </lineage>
</organism>
<evidence type="ECO:0008006" key="6">
    <source>
        <dbReference type="Google" id="ProtNLM"/>
    </source>
</evidence>
<evidence type="ECO:0000313" key="4">
    <source>
        <dbReference type="EMBL" id="OGY65317.1"/>
    </source>
</evidence>
<dbReference type="InterPro" id="IPR001732">
    <property type="entry name" value="UDP-Glc/GDP-Man_DH_N"/>
</dbReference>
<dbReference type="EMBL" id="MHJJ01000011">
    <property type="protein sequence ID" value="OGY65317.1"/>
    <property type="molecule type" value="Genomic_DNA"/>
</dbReference>
<dbReference type="InterPro" id="IPR008927">
    <property type="entry name" value="6-PGluconate_DH-like_C_sf"/>
</dbReference>
<dbReference type="GO" id="GO:0051287">
    <property type="term" value="F:NAD binding"/>
    <property type="evidence" value="ECO:0007669"/>
    <property type="project" value="InterPro"/>
</dbReference>
<dbReference type="Pfam" id="PF00984">
    <property type="entry name" value="UDPG_MGDP_dh"/>
    <property type="match status" value="1"/>
</dbReference>
<gene>
    <name evidence="4" type="ORF">A3A16_02620</name>
</gene>
<name>A0A1G1ZNA2_9BACT</name>
<dbReference type="STRING" id="1798407.A3A16_02620"/>
<dbReference type="PANTHER" id="PTHR43750:SF3">
    <property type="entry name" value="UDP-GLUCOSE 6-DEHYDROGENASE TUAD"/>
    <property type="match status" value="1"/>
</dbReference>
<feature type="domain" description="UDP-glucose/GDP-mannose dehydrogenase N-terminal" evidence="3">
    <location>
        <begin position="48"/>
        <end position="143"/>
    </location>
</feature>
<dbReference type="InterPro" id="IPR014026">
    <property type="entry name" value="UDP-Glc/GDP-Man_DH_dimer"/>
</dbReference>
<comment type="similarity">
    <text evidence="1">Belongs to the UDP-glucose/GDP-mannose dehydrogenase family.</text>
</comment>
<dbReference type="SUPFAM" id="SSF51735">
    <property type="entry name" value="NAD(P)-binding Rossmann-fold domains"/>
    <property type="match status" value="1"/>
</dbReference>
<dbReference type="PANTHER" id="PTHR43750">
    <property type="entry name" value="UDP-GLUCOSE 6-DEHYDROGENASE TUAD"/>
    <property type="match status" value="1"/>
</dbReference>
<proteinExistence type="inferred from homology"/>
<sequence>MTHHPKIGIIGVGWVGSQVKRYFEEIKGYKTGEDLLSHDIDPQKCAGDINKADIIFLTVPTPCNPKDGSCDISIIESAVAQIGGHKIVVIKSTVFPGTTELFQKKHPRHKFLFNPEFLTEARAWENFMEPDRQIVGFTSRSADVAPLILSLLPGAPFMSPSLSRQITATEAELIKYAGNVYLSRKVNWANALAKVAEKLGADYENIRQGMSADPRIGKSHLDINHEGYRGFGGYCFTKDTSALIAFVKQIGLDEVYDLMMADWKFNENLLAEQGLTVGDVSRHITEMEIKKKRNPKP</sequence>
<evidence type="ECO:0000256" key="1">
    <source>
        <dbReference type="ARBA" id="ARBA00006601"/>
    </source>
</evidence>
<dbReference type="Gene3D" id="1.20.5.100">
    <property type="entry name" value="Cytochrome c1, transmembrane anchor, C-terminal"/>
    <property type="match status" value="1"/>
</dbReference>
<evidence type="ECO:0000259" key="3">
    <source>
        <dbReference type="Pfam" id="PF03721"/>
    </source>
</evidence>